<dbReference type="InterPro" id="IPR045857">
    <property type="entry name" value="O16G_dom_2"/>
</dbReference>
<evidence type="ECO:0000313" key="7">
    <source>
        <dbReference type="Proteomes" id="UP000663852"/>
    </source>
</evidence>
<evidence type="ECO:0000256" key="3">
    <source>
        <dbReference type="ARBA" id="ARBA00023295"/>
    </source>
</evidence>
<dbReference type="OrthoDB" id="1740265at2759"/>
<feature type="region of interest" description="Disordered" evidence="4">
    <location>
        <begin position="666"/>
        <end position="799"/>
    </location>
</feature>
<dbReference type="AlphaFoldDB" id="A0A814ZGS5"/>
<dbReference type="Gene3D" id="3.20.20.80">
    <property type="entry name" value="Glycosidases"/>
    <property type="match status" value="2"/>
</dbReference>
<feature type="compositionally biased region" description="Acidic residues" evidence="4">
    <location>
        <begin position="769"/>
        <end position="778"/>
    </location>
</feature>
<dbReference type="FunFam" id="3.90.400.10:FF:000002">
    <property type="entry name" value="Sucrose isomerase"/>
    <property type="match status" value="1"/>
</dbReference>
<dbReference type="InterPro" id="IPR017853">
    <property type="entry name" value="GH"/>
</dbReference>
<protein>
    <recommendedName>
        <fullName evidence="5">Glycosyl hydrolase family 13 catalytic domain-containing protein</fullName>
    </recommendedName>
</protein>
<evidence type="ECO:0000259" key="5">
    <source>
        <dbReference type="SMART" id="SM00642"/>
    </source>
</evidence>
<organism evidence="6 7">
    <name type="scientific">Adineta ricciae</name>
    <name type="common">Rotifer</name>
    <dbReference type="NCBI Taxonomy" id="249248"/>
    <lineage>
        <taxon>Eukaryota</taxon>
        <taxon>Metazoa</taxon>
        <taxon>Spiralia</taxon>
        <taxon>Gnathifera</taxon>
        <taxon>Rotifera</taxon>
        <taxon>Eurotatoria</taxon>
        <taxon>Bdelloidea</taxon>
        <taxon>Adinetida</taxon>
        <taxon>Adinetidae</taxon>
        <taxon>Adineta</taxon>
    </lineage>
</organism>
<keyword evidence="3" id="KW-0326">Glycosidase</keyword>
<dbReference type="InterPro" id="IPR013780">
    <property type="entry name" value="Glyco_hydro_b"/>
</dbReference>
<dbReference type="Gene3D" id="2.60.40.1180">
    <property type="entry name" value="Golgi alpha-mannosidase II"/>
    <property type="match status" value="1"/>
</dbReference>
<comment type="similarity">
    <text evidence="1">Belongs to the glycosyl hydrolase 13 family.</text>
</comment>
<dbReference type="GO" id="GO:0009313">
    <property type="term" value="P:oligosaccharide catabolic process"/>
    <property type="evidence" value="ECO:0007669"/>
    <property type="project" value="TreeGrafter"/>
</dbReference>
<accession>A0A814ZGS5</accession>
<dbReference type="PANTHER" id="PTHR10357">
    <property type="entry name" value="ALPHA-AMYLASE FAMILY MEMBER"/>
    <property type="match status" value="1"/>
</dbReference>
<dbReference type="EMBL" id="CAJNOJ010000174">
    <property type="protein sequence ID" value="CAF1243395.1"/>
    <property type="molecule type" value="Genomic_DNA"/>
</dbReference>
<dbReference type="Pfam" id="PF00128">
    <property type="entry name" value="Alpha-amylase"/>
    <property type="match status" value="1"/>
</dbReference>
<gene>
    <name evidence="6" type="ORF">EDS130_LOCUS27581</name>
</gene>
<evidence type="ECO:0000313" key="6">
    <source>
        <dbReference type="EMBL" id="CAF1243395.1"/>
    </source>
</evidence>
<keyword evidence="2" id="KW-0378">Hydrolase</keyword>
<evidence type="ECO:0000256" key="2">
    <source>
        <dbReference type="ARBA" id="ARBA00022801"/>
    </source>
</evidence>
<dbReference type="SUPFAM" id="SSF51011">
    <property type="entry name" value="Glycosyl hydrolase domain"/>
    <property type="match status" value="1"/>
</dbReference>
<evidence type="ECO:0000256" key="4">
    <source>
        <dbReference type="SAM" id="MobiDB-lite"/>
    </source>
</evidence>
<dbReference type="Gene3D" id="3.90.400.10">
    <property type="entry name" value="Oligo-1,6-glucosidase, Domain 2"/>
    <property type="match status" value="1"/>
</dbReference>
<dbReference type="PANTHER" id="PTHR10357:SF178">
    <property type="entry name" value="OLIGO-1,6-GLUCOSIDASE 3-RELATED"/>
    <property type="match status" value="1"/>
</dbReference>
<feature type="compositionally biased region" description="Low complexity" evidence="4">
    <location>
        <begin position="731"/>
        <end position="742"/>
    </location>
</feature>
<feature type="domain" description="Glycosyl hydrolase family 13 catalytic" evidence="5">
    <location>
        <begin position="41"/>
        <end position="443"/>
    </location>
</feature>
<reference evidence="6" key="1">
    <citation type="submission" date="2021-02" db="EMBL/GenBank/DDBJ databases">
        <authorList>
            <person name="Nowell W R."/>
        </authorList>
    </citation>
    <scope>NUCLEOTIDE SEQUENCE</scope>
</reference>
<name>A0A814ZGS5_ADIRI</name>
<sequence>MSETSTNNPLIPLNTEVLEKSSFYPTSDVRRKWWKESVAYQIYPRSFQDSNGDGIGDIRGIIQRLDHIKELGADLIWICPIYKSPNDDNGYDISDYQQIMDVFGTMADVEELVKAVHDRKMRIIFDLVLNHTSDEHPWFIESRSSRTNPKRDWYIWRDGKPGGLRPNNWESIFNGSAWEYDKETDQYYLHLFSRKMPDVNWECAELRQELYKMTRWWLDRGIDGFRIDAISHIKKKPGLPDLPNPKQLEFVSSFDYHMNVEGIEEYLNEFKRETYSKYDVVTVGEANGVSADQAVDWVDEAKGKFNMIFQFEATNLWEKTLGTLDVLALKRIMTRWEKGLEKSGWNALFIENHDKPRIVSTWGDDKEYWRDCATAFGTVYMLMMGTPFIYQGQEIGMTNVRFPSINDYPDVAAKNFYNLELAKGIDHNEIMQIIYITGRDNARTPMQWDDSLNAGFSTSQQTWIGVNPNYVRINVAQQEKDQHSILNFYKRLVRVRKENDVFTYGIYDLILSSHKQIYGYTRTSDTKRAYVLTNLTDRPAQFTLYQGLSSSQLVLSNLIESVAEHKDEKSFKFHPYEIRVYIIDYKKKEHIHRHSHHHHDKKKHTTAEADDVEEKSSDEPTKGSLTKRQKAALEKLEQISNNVRNEPLEDPKVILEAVASATKKVLSETKPIEPSHPATSKAPPLLPPEKNENEKAASADSAESDLENEPIQKKRERQRSLVLNLENIPPATSARTSESSTAMDQPRRSFSTQAVSSKPSLKGHHADSSSEDDGDDEEKQTTSTSELEDETSDTGAKDIDYAVLYDDTIEDFSFTSAREQAKKRLLRQQQQTMLEQVKEQE</sequence>
<dbReference type="CDD" id="cd11333">
    <property type="entry name" value="AmyAc_SI_OligoGlu_DGase"/>
    <property type="match status" value="1"/>
</dbReference>
<dbReference type="Proteomes" id="UP000663852">
    <property type="component" value="Unassembled WGS sequence"/>
</dbReference>
<dbReference type="InterPro" id="IPR006047">
    <property type="entry name" value="GH13_cat_dom"/>
</dbReference>
<dbReference type="SMART" id="SM00642">
    <property type="entry name" value="Aamy"/>
    <property type="match status" value="1"/>
</dbReference>
<feature type="region of interest" description="Disordered" evidence="4">
    <location>
        <begin position="591"/>
        <end position="630"/>
    </location>
</feature>
<dbReference type="SUPFAM" id="SSF51445">
    <property type="entry name" value="(Trans)glycosidases"/>
    <property type="match status" value="1"/>
</dbReference>
<dbReference type="FunFam" id="3.20.20.80:FF:000064">
    <property type="entry name" value="Oligo-1,6-glucosidase"/>
    <property type="match status" value="2"/>
</dbReference>
<evidence type="ECO:0000256" key="1">
    <source>
        <dbReference type="ARBA" id="ARBA00008061"/>
    </source>
</evidence>
<dbReference type="GO" id="GO:0004556">
    <property type="term" value="F:alpha-amylase activity"/>
    <property type="evidence" value="ECO:0007669"/>
    <property type="project" value="TreeGrafter"/>
</dbReference>
<feature type="compositionally biased region" description="Polar residues" evidence="4">
    <location>
        <begin position="748"/>
        <end position="759"/>
    </location>
</feature>
<feature type="compositionally biased region" description="Basic residues" evidence="4">
    <location>
        <begin position="591"/>
        <end position="604"/>
    </location>
</feature>
<proteinExistence type="inferred from homology"/>
<comment type="caution">
    <text evidence="6">The sequence shown here is derived from an EMBL/GenBank/DDBJ whole genome shotgun (WGS) entry which is preliminary data.</text>
</comment>